<reference evidence="2 3" key="1">
    <citation type="submission" date="2020-04" db="EMBL/GenBank/DDBJ databases">
        <title>Bacillus sp. UniB3 isolated from commercial digestive syrup.</title>
        <authorList>
            <person name="Thorat V."/>
            <person name="Kirdat K."/>
            <person name="Tiwarekar B."/>
            <person name="Yadav A."/>
        </authorList>
    </citation>
    <scope>NUCLEOTIDE SEQUENCE [LARGE SCALE GENOMIC DNA]</scope>
    <source>
        <strain evidence="2 3">UniB3</strain>
    </source>
</reference>
<evidence type="ECO:0000313" key="3">
    <source>
        <dbReference type="Proteomes" id="UP000588491"/>
    </source>
</evidence>
<keyword evidence="1" id="KW-0472">Membrane</keyword>
<feature type="transmembrane region" description="Helical" evidence="1">
    <location>
        <begin position="100"/>
        <end position="120"/>
    </location>
</feature>
<comment type="caution">
    <text evidence="2">The sequence shown here is derived from an EMBL/GenBank/DDBJ whole genome shotgun (WGS) entry which is preliminary data.</text>
</comment>
<dbReference type="Proteomes" id="UP000588491">
    <property type="component" value="Unassembled WGS sequence"/>
</dbReference>
<keyword evidence="3" id="KW-1185">Reference proteome</keyword>
<feature type="transmembrane region" description="Helical" evidence="1">
    <location>
        <begin position="12"/>
        <end position="34"/>
    </location>
</feature>
<evidence type="ECO:0000256" key="1">
    <source>
        <dbReference type="SAM" id="Phobius"/>
    </source>
</evidence>
<sequence>MVDSQNIRRGIQYALIKLAGAGFAASIFFSYLFLSSFDLYLFSHEIKNPFFWIGFFGFGILLSMLIDWIAKYFPKLEVCLYILAGLCLFLPIVWNVFPLFAATSGLISALLFYIGIKIAAKVSWFKWTFAITPIFFLLLTIPDFTVKKEWNTIRGEQSYEAYFAYFNGEEEVPIKAKKGENVTVHIDFTNRNGGGFGYYLIDEKNRRIGLSNEEKTILTFEAKKTETYKLIVTGDGLQGGFEVKWEKE</sequence>
<feature type="transmembrane region" description="Helical" evidence="1">
    <location>
        <begin position="78"/>
        <end position="94"/>
    </location>
</feature>
<organism evidence="2 3">
    <name type="scientific">Niallia alba</name>
    <dbReference type="NCBI Taxonomy" id="2729105"/>
    <lineage>
        <taxon>Bacteria</taxon>
        <taxon>Bacillati</taxon>
        <taxon>Bacillota</taxon>
        <taxon>Bacilli</taxon>
        <taxon>Bacillales</taxon>
        <taxon>Bacillaceae</taxon>
        <taxon>Niallia</taxon>
    </lineage>
</organism>
<accession>A0A7Y0KBZ3</accession>
<evidence type="ECO:0000313" key="2">
    <source>
        <dbReference type="EMBL" id="NMO79649.1"/>
    </source>
</evidence>
<name>A0A7Y0KBZ3_9BACI</name>
<keyword evidence="1" id="KW-0812">Transmembrane</keyword>
<gene>
    <name evidence="2" type="ORF">HHU08_22225</name>
</gene>
<dbReference type="EMBL" id="JABBPK010000001">
    <property type="protein sequence ID" value="NMO79649.1"/>
    <property type="molecule type" value="Genomic_DNA"/>
</dbReference>
<dbReference type="AlphaFoldDB" id="A0A7Y0KBZ3"/>
<proteinExistence type="predicted"/>
<dbReference type="RefSeq" id="WP_016203364.1">
    <property type="nucleotide sequence ID" value="NZ_JABBPK010000001.1"/>
</dbReference>
<protein>
    <submittedName>
        <fullName evidence="2">Uncharacterized protein</fullName>
    </submittedName>
</protein>
<keyword evidence="1" id="KW-1133">Transmembrane helix</keyword>
<feature type="transmembrane region" description="Helical" evidence="1">
    <location>
        <begin position="127"/>
        <end position="146"/>
    </location>
</feature>
<feature type="transmembrane region" description="Helical" evidence="1">
    <location>
        <begin position="49"/>
        <end position="66"/>
    </location>
</feature>